<feature type="compositionally biased region" description="Basic and acidic residues" evidence="1">
    <location>
        <begin position="129"/>
        <end position="138"/>
    </location>
</feature>
<feature type="region of interest" description="Disordered" evidence="1">
    <location>
        <begin position="324"/>
        <end position="344"/>
    </location>
</feature>
<evidence type="ECO:0000313" key="3">
    <source>
        <dbReference type="Proteomes" id="UP000053958"/>
    </source>
</evidence>
<comment type="caution">
    <text evidence="2">The sequence shown here is derived from an EMBL/GenBank/DDBJ whole genome shotgun (WGS) entry which is preliminary data.</text>
</comment>
<organism evidence="2 3">
    <name type="scientific">Rasamsonia emersonii (strain ATCC 16479 / CBS 393.64 / IMI 116815)</name>
    <dbReference type="NCBI Taxonomy" id="1408163"/>
    <lineage>
        <taxon>Eukaryota</taxon>
        <taxon>Fungi</taxon>
        <taxon>Dikarya</taxon>
        <taxon>Ascomycota</taxon>
        <taxon>Pezizomycotina</taxon>
        <taxon>Eurotiomycetes</taxon>
        <taxon>Eurotiomycetidae</taxon>
        <taxon>Eurotiales</taxon>
        <taxon>Trichocomaceae</taxon>
        <taxon>Rasamsonia</taxon>
    </lineage>
</organism>
<dbReference type="Proteomes" id="UP000053958">
    <property type="component" value="Unassembled WGS sequence"/>
</dbReference>
<dbReference type="EMBL" id="LASV01000534">
    <property type="protein sequence ID" value="KKA17883.1"/>
    <property type="molecule type" value="Genomic_DNA"/>
</dbReference>
<feature type="compositionally biased region" description="Polar residues" evidence="1">
    <location>
        <begin position="105"/>
        <end position="117"/>
    </location>
</feature>
<keyword evidence="3" id="KW-1185">Reference proteome</keyword>
<proteinExistence type="predicted"/>
<accession>A0A0F4YJW2</accession>
<gene>
    <name evidence="2" type="ORF">T310_8172</name>
</gene>
<dbReference type="RefSeq" id="XP_013324495.1">
    <property type="nucleotide sequence ID" value="XM_013469041.1"/>
</dbReference>
<feature type="region of interest" description="Disordered" evidence="1">
    <location>
        <begin position="81"/>
        <end position="139"/>
    </location>
</feature>
<name>A0A0F4YJW2_RASE3</name>
<evidence type="ECO:0000256" key="1">
    <source>
        <dbReference type="SAM" id="MobiDB-lite"/>
    </source>
</evidence>
<dbReference type="GeneID" id="25320432"/>
<evidence type="ECO:0000313" key="2">
    <source>
        <dbReference type="EMBL" id="KKA17883.1"/>
    </source>
</evidence>
<reference evidence="2 3" key="1">
    <citation type="submission" date="2015-04" db="EMBL/GenBank/DDBJ databases">
        <authorList>
            <person name="Heijne W.H."/>
            <person name="Fedorova N.D."/>
            <person name="Nierman W.C."/>
            <person name="Vollebregt A.W."/>
            <person name="Zhao Z."/>
            <person name="Wu L."/>
            <person name="Kumar M."/>
            <person name="Stam H."/>
            <person name="van den Berg M.A."/>
            <person name="Pel H.J."/>
        </authorList>
    </citation>
    <scope>NUCLEOTIDE SEQUENCE [LARGE SCALE GENOMIC DNA]</scope>
    <source>
        <strain evidence="2 3">CBS 393.64</strain>
    </source>
</reference>
<feature type="compositionally biased region" description="Basic residues" evidence="1">
    <location>
        <begin position="118"/>
        <end position="128"/>
    </location>
</feature>
<protein>
    <submittedName>
        <fullName evidence="2">Uncharacterized protein</fullName>
    </submittedName>
</protein>
<dbReference type="AlphaFoldDB" id="A0A0F4YJW2"/>
<sequence length="487" mass="54246">MAEWSTHPDRALPFRLRQGVPEGSVKDGSSWLEVELDGVFHHRRLRLDPFAACLASIDYVLTRHVDPGRELNPSLCQIRPGRLQLDPRQPRPLLDDPDKLHRAQRQSMSSCSPLRQVQQHRQRKGHARGARDQEDGVKAGKVLVRGGRAVGTADQGEIIRRLVLLVRARRTVTITGRSEDSLGEPLIRAEDKDKVAIVGLRRGHDRGWVMGTETGDRQLRRDGDVDVDPSVLRTSRHVHHDGDYETKEEQQRIGSHAWPRSRVPVPLEVHHAVLVPAVVEEAEMERGEQQQTPGDPAVIHIQPLIRHAGQEAHDVVFAGQQHDQGHLGHRKPSSTHTDGGIPPGTRDVVVIELRTQNKNPVRYDHEDRAQGGNLDPGRPRVGGDLQPGLSSQGSLAVPGVYGLHGWLGVFSRQLVDRKILWSRSSIKFCRKIDACVSLEKSTPAAVSGVDRSLFVLAMFVFPFNQEESYSNRIPSQGGFRRGRGQSS</sequence>